<evidence type="ECO:0000313" key="2">
    <source>
        <dbReference type="Proteomes" id="UP000589620"/>
    </source>
</evidence>
<proteinExistence type="predicted"/>
<gene>
    <name evidence="1" type="ORF">BJ963_001018</name>
</gene>
<organism evidence="1 2">
    <name type="scientific">Leifsonia soli</name>
    <dbReference type="NCBI Taxonomy" id="582665"/>
    <lineage>
        <taxon>Bacteria</taxon>
        <taxon>Bacillati</taxon>
        <taxon>Actinomycetota</taxon>
        <taxon>Actinomycetes</taxon>
        <taxon>Micrococcales</taxon>
        <taxon>Microbacteriaceae</taxon>
        <taxon>Leifsonia</taxon>
    </lineage>
</organism>
<protein>
    <submittedName>
        <fullName evidence="1">Uncharacterized protein</fullName>
    </submittedName>
</protein>
<evidence type="ECO:0000313" key="1">
    <source>
        <dbReference type="EMBL" id="NYD73499.1"/>
    </source>
</evidence>
<dbReference type="EMBL" id="JACCBJ010000001">
    <property type="protein sequence ID" value="NYD73499.1"/>
    <property type="molecule type" value="Genomic_DNA"/>
</dbReference>
<keyword evidence="2" id="KW-1185">Reference proteome</keyword>
<accession>A0A852SWQ5</accession>
<dbReference type="RefSeq" id="WP_246297992.1">
    <property type="nucleotide sequence ID" value="NZ_BAAAPX010000001.1"/>
</dbReference>
<dbReference type="AlphaFoldDB" id="A0A852SWQ5"/>
<sequence length="74" mass="8301">MKTRARLVRQGLEATEISSREWRVSDTRSAELGAPAVVGFILQLDGMFEVTQIGRPGQRTYFRSFEAALDALRS</sequence>
<dbReference type="Proteomes" id="UP000589620">
    <property type="component" value="Unassembled WGS sequence"/>
</dbReference>
<comment type="caution">
    <text evidence="1">The sequence shown here is derived from an EMBL/GenBank/DDBJ whole genome shotgun (WGS) entry which is preliminary data.</text>
</comment>
<reference evidence="1 2" key="1">
    <citation type="submission" date="2020-07" db="EMBL/GenBank/DDBJ databases">
        <title>Sequencing the genomes of 1000 actinobacteria strains.</title>
        <authorList>
            <person name="Klenk H.-P."/>
        </authorList>
    </citation>
    <scope>NUCLEOTIDE SEQUENCE [LARGE SCALE GENOMIC DNA]</scope>
    <source>
        <strain evidence="1 2">DSM 23871</strain>
    </source>
</reference>
<name>A0A852SWQ5_9MICO</name>